<dbReference type="Proteomes" id="UP001165667">
    <property type="component" value="Unassembled WGS sequence"/>
</dbReference>
<evidence type="ECO:0000256" key="1">
    <source>
        <dbReference type="ARBA" id="ARBA00022729"/>
    </source>
</evidence>
<feature type="domain" description="Solute-binding protein family 3/N-terminal" evidence="3">
    <location>
        <begin position="46"/>
        <end position="275"/>
    </location>
</feature>
<dbReference type="RefSeq" id="WP_282588207.1">
    <property type="nucleotide sequence ID" value="NZ_JAMOIM010000034.1"/>
</dbReference>
<protein>
    <submittedName>
        <fullName evidence="4">ABC transporter substrate-binding protein</fullName>
    </submittedName>
</protein>
<evidence type="ECO:0000313" key="4">
    <source>
        <dbReference type="EMBL" id="MCW6511828.1"/>
    </source>
</evidence>
<dbReference type="CDD" id="cd01004">
    <property type="entry name" value="PBP2_MidA_like"/>
    <property type="match status" value="1"/>
</dbReference>
<dbReference type="Pfam" id="PF00497">
    <property type="entry name" value="SBP_bac_3"/>
    <property type="match status" value="1"/>
</dbReference>
<keyword evidence="5" id="KW-1185">Reference proteome</keyword>
<comment type="caution">
    <text evidence="4">The sequence shown here is derived from an EMBL/GenBank/DDBJ whole genome shotgun (WGS) entry which is preliminary data.</text>
</comment>
<organism evidence="4 5">
    <name type="scientific">Lichenifustis flavocetrariae</name>
    <dbReference type="NCBI Taxonomy" id="2949735"/>
    <lineage>
        <taxon>Bacteria</taxon>
        <taxon>Pseudomonadati</taxon>
        <taxon>Pseudomonadota</taxon>
        <taxon>Alphaproteobacteria</taxon>
        <taxon>Hyphomicrobiales</taxon>
        <taxon>Lichenihabitantaceae</taxon>
        <taxon>Lichenifustis</taxon>
    </lineage>
</organism>
<evidence type="ECO:0000259" key="3">
    <source>
        <dbReference type="SMART" id="SM00062"/>
    </source>
</evidence>
<dbReference type="Gene3D" id="3.40.190.10">
    <property type="entry name" value="Periplasmic binding protein-like II"/>
    <property type="match status" value="2"/>
</dbReference>
<proteinExistence type="predicted"/>
<dbReference type="EMBL" id="JAMOIM010000034">
    <property type="protein sequence ID" value="MCW6511828.1"/>
    <property type="molecule type" value="Genomic_DNA"/>
</dbReference>
<dbReference type="SUPFAM" id="SSF53850">
    <property type="entry name" value="Periplasmic binding protein-like II"/>
    <property type="match status" value="1"/>
</dbReference>
<name>A0AA41Z7B9_9HYPH</name>
<sequence length="286" mass="30292">MTIRALSVLAMLTLGATAAGLGTVQAAQQCAPDKLAERYPALIGKTVNVGLTAAQAPYTYPDPKNLDHIIGADADLMNEVFACIGVPWKPNLGAFAGLITSVTEGRNDVMWDSLLYTPARGKQVDFVIYESAGTGFLVQKGNPKKVTSLDAVCGMNVGAMLGTVQEAAFRAQGKLCVKDGKPDVNLLTFGDEAQGDREVMNGRIDVIMNDLGQAAYLISKEPQLELAFSIQSDLHIGAAVNKGEPVLLQAIADALTIAQADGSQKAIFVKYGLDPALVFPVEIRKQ</sequence>
<dbReference type="AlphaFoldDB" id="A0AA41Z7B9"/>
<accession>A0AA41Z7B9</accession>
<dbReference type="PANTHER" id="PTHR35936">
    <property type="entry name" value="MEMBRANE-BOUND LYTIC MUREIN TRANSGLYCOSYLASE F"/>
    <property type="match status" value="1"/>
</dbReference>
<dbReference type="SMART" id="SM00062">
    <property type="entry name" value="PBPb"/>
    <property type="match status" value="1"/>
</dbReference>
<dbReference type="PANTHER" id="PTHR35936:SF17">
    <property type="entry name" value="ARGININE-BINDING EXTRACELLULAR PROTEIN ARTP"/>
    <property type="match status" value="1"/>
</dbReference>
<dbReference type="InterPro" id="IPR001638">
    <property type="entry name" value="Solute-binding_3/MltF_N"/>
</dbReference>
<evidence type="ECO:0000313" key="5">
    <source>
        <dbReference type="Proteomes" id="UP001165667"/>
    </source>
</evidence>
<feature type="signal peptide" evidence="2">
    <location>
        <begin position="1"/>
        <end position="18"/>
    </location>
</feature>
<keyword evidence="1 2" id="KW-0732">Signal</keyword>
<reference evidence="4" key="1">
    <citation type="submission" date="2022-05" db="EMBL/GenBank/DDBJ databases">
        <authorList>
            <person name="Pankratov T."/>
        </authorList>
    </citation>
    <scope>NUCLEOTIDE SEQUENCE</scope>
    <source>
        <strain evidence="4">BP6-180914</strain>
    </source>
</reference>
<feature type="chain" id="PRO_5041424872" evidence="2">
    <location>
        <begin position="19"/>
        <end position="286"/>
    </location>
</feature>
<gene>
    <name evidence="4" type="ORF">M8523_28110</name>
</gene>
<evidence type="ECO:0000256" key="2">
    <source>
        <dbReference type="SAM" id="SignalP"/>
    </source>
</evidence>